<evidence type="ECO:0000313" key="4">
    <source>
        <dbReference type="EMBL" id="SFT39009.1"/>
    </source>
</evidence>
<dbReference type="STRING" id="477690.SAMN05216474_0286"/>
<dbReference type="Pfam" id="PF18962">
    <property type="entry name" value="Por_Secre_tail"/>
    <property type="match status" value="1"/>
</dbReference>
<feature type="signal peptide" evidence="2">
    <location>
        <begin position="1"/>
        <end position="19"/>
    </location>
</feature>
<sequence>MKNLLLVLLFMGGIQSVLWSQCTVVSNNGAYSLNIYLNPVQIVPQQSGCPNGYNFKVIIDYVISASQGYTQGDILALDGELYCYGGTGAGVFPLPLDTASGQVYTTIFSTNSTNCASDTPTDLLCDGFFLHINAKQVSSQYLFCIPAVPLSTSLLSAELTQNNEDLNFEWITATESNTATYLVEHLFDEEDWQVLENIPAQGYSEVKTYYQSQLKNAQVGNHYFKLSEIDLNGDTTFLKLMSFTKSAPSDIQVYPNPSSSGNFTLSASNLIPNSFILCNAQGNLVSDEKFILIHEGNQMKIQLNNLQKGVYYLKDEKGSCYRLIYA</sequence>
<dbReference type="EMBL" id="FPAS01000001">
    <property type="protein sequence ID" value="SFT39009.1"/>
    <property type="molecule type" value="Genomic_DNA"/>
</dbReference>
<dbReference type="InterPro" id="IPR026444">
    <property type="entry name" value="Secre_tail"/>
</dbReference>
<protein>
    <submittedName>
        <fullName evidence="4">Por secretion system C-terminal sorting domain-containing protein</fullName>
    </submittedName>
</protein>
<dbReference type="RefSeq" id="WP_090245529.1">
    <property type="nucleotide sequence ID" value="NZ_FPAS01000001.1"/>
</dbReference>
<dbReference type="Proteomes" id="UP000236454">
    <property type="component" value="Unassembled WGS sequence"/>
</dbReference>
<organism evidence="4 5">
    <name type="scientific">Lishizhenia tianjinensis</name>
    <dbReference type="NCBI Taxonomy" id="477690"/>
    <lineage>
        <taxon>Bacteria</taxon>
        <taxon>Pseudomonadati</taxon>
        <taxon>Bacteroidota</taxon>
        <taxon>Flavobacteriia</taxon>
        <taxon>Flavobacteriales</taxon>
        <taxon>Crocinitomicaceae</taxon>
        <taxon>Lishizhenia</taxon>
    </lineage>
</organism>
<gene>
    <name evidence="4" type="ORF">SAMN05216474_0286</name>
</gene>
<feature type="chain" id="PRO_5014873722" evidence="2">
    <location>
        <begin position="20"/>
        <end position="326"/>
    </location>
</feature>
<keyword evidence="5" id="KW-1185">Reference proteome</keyword>
<dbReference type="OrthoDB" id="1467916at2"/>
<dbReference type="NCBIfam" id="TIGR04183">
    <property type="entry name" value="Por_Secre_tail"/>
    <property type="match status" value="1"/>
</dbReference>
<accession>A0A1I6XKX6</accession>
<name>A0A1I6XKX6_9FLAO</name>
<reference evidence="4 5" key="1">
    <citation type="submission" date="2016-10" db="EMBL/GenBank/DDBJ databases">
        <authorList>
            <person name="de Groot N.N."/>
        </authorList>
    </citation>
    <scope>NUCLEOTIDE SEQUENCE [LARGE SCALE GENOMIC DNA]</scope>
    <source>
        <strain evidence="4 5">CGMCC 1.7005</strain>
    </source>
</reference>
<evidence type="ECO:0000259" key="3">
    <source>
        <dbReference type="Pfam" id="PF18962"/>
    </source>
</evidence>
<dbReference type="AlphaFoldDB" id="A0A1I6XKX6"/>
<keyword evidence="1 2" id="KW-0732">Signal</keyword>
<proteinExistence type="predicted"/>
<evidence type="ECO:0000256" key="2">
    <source>
        <dbReference type="SAM" id="SignalP"/>
    </source>
</evidence>
<evidence type="ECO:0000313" key="5">
    <source>
        <dbReference type="Proteomes" id="UP000236454"/>
    </source>
</evidence>
<feature type="domain" description="Secretion system C-terminal sorting" evidence="3">
    <location>
        <begin position="253"/>
        <end position="318"/>
    </location>
</feature>
<evidence type="ECO:0000256" key="1">
    <source>
        <dbReference type="ARBA" id="ARBA00022729"/>
    </source>
</evidence>